<dbReference type="PANTHER" id="PTHR37418">
    <property type="entry name" value="3-KETO-5-AMINOHEXANOATE CLEAVAGE ENZYME-RELATED"/>
    <property type="match status" value="1"/>
</dbReference>
<dbReference type="Pfam" id="PF05853">
    <property type="entry name" value="BKACE"/>
    <property type="match status" value="1"/>
</dbReference>
<dbReference type="GO" id="GO:0043720">
    <property type="term" value="F:3-keto-5-aminohexanoate cleavage activity"/>
    <property type="evidence" value="ECO:0007669"/>
    <property type="project" value="InterPro"/>
</dbReference>
<dbReference type="Gene3D" id="3.20.20.70">
    <property type="entry name" value="Aldolase class I"/>
    <property type="match status" value="1"/>
</dbReference>
<keyword evidence="2" id="KW-0808">Transferase</keyword>
<gene>
    <name evidence="5" type="ORF">HNR75_000544</name>
</gene>
<comment type="caution">
    <text evidence="5">The sequence shown here is derived from an EMBL/GenBank/DDBJ whole genome shotgun (WGS) entry which is preliminary data.</text>
</comment>
<dbReference type="Proteomes" id="UP000585721">
    <property type="component" value="Unassembled WGS sequence"/>
</dbReference>
<dbReference type="GO" id="GO:0046872">
    <property type="term" value="F:metal ion binding"/>
    <property type="evidence" value="ECO:0007669"/>
    <property type="project" value="UniProtKB-KW"/>
</dbReference>
<comment type="cofactor">
    <cofactor evidence="1">
        <name>Zn(2+)</name>
        <dbReference type="ChEBI" id="CHEBI:29105"/>
    </cofactor>
</comment>
<keyword evidence="4" id="KW-0862">Zinc</keyword>
<accession>A0A841GJI7</accession>
<evidence type="ECO:0000313" key="6">
    <source>
        <dbReference type="Proteomes" id="UP000585721"/>
    </source>
</evidence>
<evidence type="ECO:0000256" key="2">
    <source>
        <dbReference type="ARBA" id="ARBA00022679"/>
    </source>
</evidence>
<dbReference type="RefSeq" id="WP_188025489.1">
    <property type="nucleotide sequence ID" value="NZ_JACHGR010000002.1"/>
</dbReference>
<dbReference type="EMBL" id="JACHGR010000002">
    <property type="protein sequence ID" value="MBB6054672.1"/>
    <property type="molecule type" value="Genomic_DNA"/>
</dbReference>
<name>A0A841GJI7_9GAMM</name>
<keyword evidence="3" id="KW-0479">Metal-binding</keyword>
<evidence type="ECO:0000256" key="4">
    <source>
        <dbReference type="ARBA" id="ARBA00022833"/>
    </source>
</evidence>
<protein>
    <submittedName>
        <fullName evidence="5">Uncharacterized protein (DUF849 family)</fullName>
    </submittedName>
</protein>
<dbReference type="PANTHER" id="PTHR37418:SF2">
    <property type="entry name" value="3-KETO-5-AMINOHEXANOATE CLEAVAGE ENZYME"/>
    <property type="match status" value="1"/>
</dbReference>
<sequence>MNTGDNVIISAALTGAVTPKDINEHIPLTPEEIAADAYACWKKGAAVVHLHMRDDEGMGTMDKRKFEETIRLIRSHEDCDVIINCTTSGDHRASDQQRMEHVSTLNGIEIASWDAGSFNWMPGGVFMNSPQFLGKLAETFLNRDIKPEIEIFDSGMLGVANYFAEKGVIKTPMHFQFCLGVPGGMAATVENLLYLVNHIPADATWSAFGIGKHHLPIMYAALALGGHIRVGLEDNVYFSKGVPATNPQLVARAAEAITLQGKKVATPAEARRLLNLPPLKIPVPSPALAMSH</sequence>
<evidence type="ECO:0000313" key="5">
    <source>
        <dbReference type="EMBL" id="MBB6054672.1"/>
    </source>
</evidence>
<dbReference type="InterPro" id="IPR008567">
    <property type="entry name" value="BKACE"/>
</dbReference>
<evidence type="ECO:0000256" key="1">
    <source>
        <dbReference type="ARBA" id="ARBA00001947"/>
    </source>
</evidence>
<keyword evidence="6" id="KW-1185">Reference proteome</keyword>
<proteinExistence type="predicted"/>
<organism evidence="5 6">
    <name type="scientific">Tolumonas osonensis</name>
    <dbReference type="NCBI Taxonomy" id="675874"/>
    <lineage>
        <taxon>Bacteria</taxon>
        <taxon>Pseudomonadati</taxon>
        <taxon>Pseudomonadota</taxon>
        <taxon>Gammaproteobacteria</taxon>
        <taxon>Aeromonadales</taxon>
        <taxon>Aeromonadaceae</taxon>
        <taxon>Tolumonas</taxon>
    </lineage>
</organism>
<evidence type="ECO:0000256" key="3">
    <source>
        <dbReference type="ARBA" id="ARBA00022723"/>
    </source>
</evidence>
<dbReference type="InterPro" id="IPR013785">
    <property type="entry name" value="Aldolase_TIM"/>
</dbReference>
<dbReference type="AlphaFoldDB" id="A0A841GJI7"/>
<reference evidence="5 6" key="1">
    <citation type="submission" date="2020-08" db="EMBL/GenBank/DDBJ databases">
        <title>Genomic Encyclopedia of Type Strains, Phase IV (KMG-IV): sequencing the most valuable type-strain genomes for metagenomic binning, comparative biology and taxonomic classification.</title>
        <authorList>
            <person name="Goeker M."/>
        </authorList>
    </citation>
    <scope>NUCLEOTIDE SEQUENCE [LARGE SCALE GENOMIC DNA]</scope>
    <source>
        <strain evidence="5 6">DSM 22975</strain>
    </source>
</reference>